<feature type="binding site" evidence="4">
    <location>
        <position position="199"/>
    </location>
    <ligand>
        <name>molybdate</name>
        <dbReference type="ChEBI" id="CHEBI:36264"/>
    </ligand>
</feature>
<dbReference type="InterPro" id="IPR005950">
    <property type="entry name" value="ModA"/>
</dbReference>
<dbReference type="GO" id="GO:0015689">
    <property type="term" value="P:molybdate ion transport"/>
    <property type="evidence" value="ECO:0007669"/>
    <property type="project" value="InterPro"/>
</dbReference>
<name>A0A9D2LEA4_9MICO</name>
<protein>
    <submittedName>
        <fullName evidence="5">Molybdate ABC transporter substrate-binding protein</fullName>
    </submittedName>
</protein>
<dbReference type="InterPro" id="IPR050682">
    <property type="entry name" value="ModA/WtpA"/>
</dbReference>
<dbReference type="PIRSF" id="PIRSF004846">
    <property type="entry name" value="ModA"/>
    <property type="match status" value="1"/>
</dbReference>
<gene>
    <name evidence="5" type="primary">modA</name>
    <name evidence="5" type="ORF">H9786_10855</name>
</gene>
<evidence type="ECO:0000313" key="5">
    <source>
        <dbReference type="EMBL" id="HJB11008.1"/>
    </source>
</evidence>
<dbReference type="EMBL" id="DWZH01000087">
    <property type="protein sequence ID" value="HJB11008.1"/>
    <property type="molecule type" value="Genomic_DNA"/>
</dbReference>
<dbReference type="PANTHER" id="PTHR30632:SF0">
    <property type="entry name" value="SULFATE-BINDING PROTEIN"/>
    <property type="match status" value="1"/>
</dbReference>
<dbReference type="Gene3D" id="3.40.190.10">
    <property type="entry name" value="Periplasmic binding protein-like II"/>
    <property type="match status" value="2"/>
</dbReference>
<dbReference type="NCBIfam" id="TIGR01256">
    <property type="entry name" value="modA"/>
    <property type="match status" value="1"/>
</dbReference>
<dbReference type="CDD" id="cd13538">
    <property type="entry name" value="PBP2_ModA_like_1"/>
    <property type="match status" value="1"/>
</dbReference>
<organism evidence="5 6">
    <name type="scientific">Candidatus Brachybacterium merdavium</name>
    <dbReference type="NCBI Taxonomy" id="2838513"/>
    <lineage>
        <taxon>Bacteria</taxon>
        <taxon>Bacillati</taxon>
        <taxon>Actinomycetota</taxon>
        <taxon>Actinomycetes</taxon>
        <taxon>Micrococcales</taxon>
        <taxon>Dermabacteraceae</taxon>
        <taxon>Brachybacterium</taxon>
    </lineage>
</organism>
<dbReference type="GO" id="GO:0030973">
    <property type="term" value="F:molybdate ion binding"/>
    <property type="evidence" value="ECO:0007669"/>
    <property type="project" value="TreeGrafter"/>
</dbReference>
<comment type="similarity">
    <text evidence="1">Belongs to the bacterial solute-binding protein ModA family.</text>
</comment>
<dbReference type="Proteomes" id="UP000823823">
    <property type="component" value="Unassembled WGS sequence"/>
</dbReference>
<feature type="binding site" evidence="4">
    <location>
        <position position="217"/>
    </location>
    <ligand>
        <name>molybdate</name>
        <dbReference type="ChEBI" id="CHEBI:36264"/>
    </ligand>
</feature>
<evidence type="ECO:0000313" key="6">
    <source>
        <dbReference type="Proteomes" id="UP000823823"/>
    </source>
</evidence>
<evidence type="ECO:0000256" key="2">
    <source>
        <dbReference type="ARBA" id="ARBA00022723"/>
    </source>
</evidence>
<keyword evidence="3" id="KW-0732">Signal</keyword>
<dbReference type="PANTHER" id="PTHR30632">
    <property type="entry name" value="MOLYBDATE-BINDING PERIPLASMIC PROTEIN"/>
    <property type="match status" value="1"/>
</dbReference>
<accession>A0A9D2LEA4</accession>
<keyword evidence="4" id="KW-0500">Molybdenum</keyword>
<feature type="binding site" evidence="4">
    <location>
        <position position="68"/>
    </location>
    <ligand>
        <name>molybdate</name>
        <dbReference type="ChEBI" id="CHEBI:36264"/>
    </ligand>
</feature>
<evidence type="ECO:0000256" key="1">
    <source>
        <dbReference type="ARBA" id="ARBA00009175"/>
    </source>
</evidence>
<feature type="binding site" evidence="4">
    <location>
        <position position="96"/>
    </location>
    <ligand>
        <name>molybdate</name>
        <dbReference type="ChEBI" id="CHEBI:36264"/>
    </ligand>
</feature>
<reference evidence="5" key="2">
    <citation type="submission" date="2021-04" db="EMBL/GenBank/DDBJ databases">
        <authorList>
            <person name="Gilroy R."/>
        </authorList>
    </citation>
    <scope>NUCLEOTIDE SEQUENCE</scope>
    <source>
        <strain evidence="5">ChiHjej13B12-24818</strain>
    </source>
</reference>
<proteinExistence type="inferred from homology"/>
<reference evidence="5" key="1">
    <citation type="journal article" date="2021" name="PeerJ">
        <title>Extensive microbial diversity within the chicken gut microbiome revealed by metagenomics and culture.</title>
        <authorList>
            <person name="Gilroy R."/>
            <person name="Ravi A."/>
            <person name="Getino M."/>
            <person name="Pursley I."/>
            <person name="Horton D.L."/>
            <person name="Alikhan N.F."/>
            <person name="Baker D."/>
            <person name="Gharbi K."/>
            <person name="Hall N."/>
            <person name="Watson M."/>
            <person name="Adriaenssens E.M."/>
            <person name="Foster-Nyarko E."/>
            <person name="Jarju S."/>
            <person name="Secka A."/>
            <person name="Antonio M."/>
            <person name="Oren A."/>
            <person name="Chaudhuri R.R."/>
            <person name="La Ragione R."/>
            <person name="Hildebrand F."/>
            <person name="Pallen M.J."/>
        </authorList>
    </citation>
    <scope>NUCLEOTIDE SEQUENCE</scope>
    <source>
        <strain evidence="5">ChiHjej13B12-24818</strain>
    </source>
</reference>
<dbReference type="SUPFAM" id="SSF53850">
    <property type="entry name" value="Periplasmic binding protein-like II"/>
    <property type="match status" value="1"/>
</dbReference>
<dbReference type="AlphaFoldDB" id="A0A9D2LEA4"/>
<evidence type="ECO:0000256" key="3">
    <source>
        <dbReference type="ARBA" id="ARBA00022729"/>
    </source>
</evidence>
<comment type="caution">
    <text evidence="5">The sequence shown here is derived from an EMBL/GenBank/DDBJ whole genome shotgun (WGS) entry which is preliminary data.</text>
</comment>
<dbReference type="GO" id="GO:0046872">
    <property type="term" value="F:metal ion binding"/>
    <property type="evidence" value="ECO:0007669"/>
    <property type="project" value="UniProtKB-KW"/>
</dbReference>
<dbReference type="Pfam" id="PF13531">
    <property type="entry name" value="SBP_bac_11"/>
    <property type="match status" value="1"/>
</dbReference>
<keyword evidence="2 4" id="KW-0479">Metal-binding</keyword>
<sequence>MKDSRPVRQGGVIMSAGSGITSRRGLFAAAGAALLASATACSGAGDTQDLGEPGDGQQTTLMVFAAASLQDPFEEIGAEFEAAHEGVGVDFSFTGSSGLVTQIQEGAPADVFASADTANMDKLVDSELSAADPVAFTSNTLMIAVPAGNPAAVTDLASLTEEDVALVLCAPEVPCGAATQEVASASGLGFDPVSQEQSVTDVLGKVSTGEADAGLVYVTDVQKAGEAVEGIEFPEAVDAVNTYPITTVRGADNAALGQEFIDLVLDETGQDILSAHGFMRL</sequence>
<evidence type="ECO:0000256" key="4">
    <source>
        <dbReference type="PIRSR" id="PIRSR004846-1"/>
    </source>
</evidence>